<dbReference type="PATRIC" id="fig|1286106.3.peg.2281"/>
<keyword evidence="5 6" id="KW-0472">Membrane</keyword>
<organism evidence="8 9">
    <name type="scientific">Methylophaga lonarensis MPL</name>
    <dbReference type="NCBI Taxonomy" id="1286106"/>
    <lineage>
        <taxon>Bacteria</taxon>
        <taxon>Pseudomonadati</taxon>
        <taxon>Pseudomonadota</taxon>
        <taxon>Gammaproteobacteria</taxon>
        <taxon>Thiotrichales</taxon>
        <taxon>Piscirickettsiaceae</taxon>
        <taxon>Methylophaga</taxon>
    </lineage>
</organism>
<dbReference type="PANTHER" id="PTHR35007">
    <property type="entry name" value="INTEGRAL MEMBRANE PROTEIN-RELATED"/>
    <property type="match status" value="1"/>
</dbReference>
<feature type="transmembrane region" description="Helical" evidence="6">
    <location>
        <begin position="273"/>
        <end position="296"/>
    </location>
</feature>
<name>M7NYA2_9GAMM</name>
<dbReference type="GO" id="GO:0005886">
    <property type="term" value="C:plasma membrane"/>
    <property type="evidence" value="ECO:0007669"/>
    <property type="project" value="UniProtKB-SubCell"/>
</dbReference>
<dbReference type="PANTHER" id="PTHR35007:SF2">
    <property type="entry name" value="PILUS ASSEMBLE PROTEIN"/>
    <property type="match status" value="1"/>
</dbReference>
<comment type="subcellular location">
    <subcellularLocation>
        <location evidence="1">Cell membrane</location>
        <topology evidence="1">Multi-pass membrane protein</topology>
    </subcellularLocation>
</comment>
<gene>
    <name evidence="8" type="ORF">MPL1_11403</name>
</gene>
<dbReference type="InterPro" id="IPR018076">
    <property type="entry name" value="T2SS_GspF_dom"/>
</dbReference>
<dbReference type="STRING" id="1286106.MPL1_11403"/>
<dbReference type="Pfam" id="PF00482">
    <property type="entry name" value="T2SSF"/>
    <property type="match status" value="1"/>
</dbReference>
<evidence type="ECO:0000256" key="2">
    <source>
        <dbReference type="ARBA" id="ARBA00022475"/>
    </source>
</evidence>
<keyword evidence="2" id="KW-1003">Cell membrane</keyword>
<feature type="domain" description="Type II secretion system protein GspF" evidence="7">
    <location>
        <begin position="160"/>
        <end position="287"/>
    </location>
</feature>
<comment type="caution">
    <text evidence="8">The sequence shown here is derived from an EMBL/GenBank/DDBJ whole genome shotgun (WGS) entry which is preliminary data.</text>
</comment>
<keyword evidence="4 6" id="KW-1133">Transmembrane helix</keyword>
<evidence type="ECO:0000313" key="9">
    <source>
        <dbReference type="Proteomes" id="UP000012019"/>
    </source>
</evidence>
<dbReference type="AlphaFoldDB" id="M7NYA2"/>
<dbReference type="Gene3D" id="1.20.81.30">
    <property type="entry name" value="Type II secretion system (T2SS), domain F"/>
    <property type="match status" value="1"/>
</dbReference>
<evidence type="ECO:0000256" key="5">
    <source>
        <dbReference type="ARBA" id="ARBA00023136"/>
    </source>
</evidence>
<evidence type="ECO:0000256" key="3">
    <source>
        <dbReference type="ARBA" id="ARBA00022692"/>
    </source>
</evidence>
<proteinExistence type="predicted"/>
<protein>
    <submittedName>
        <fullName evidence="8">Type II secretion system protein</fullName>
    </submittedName>
</protein>
<feature type="transmembrane region" description="Helical" evidence="6">
    <location>
        <begin position="99"/>
        <end position="117"/>
    </location>
</feature>
<dbReference type="RefSeq" id="WP_009727235.1">
    <property type="nucleotide sequence ID" value="NZ_APHR01000065.1"/>
</dbReference>
<evidence type="ECO:0000256" key="4">
    <source>
        <dbReference type="ARBA" id="ARBA00022989"/>
    </source>
</evidence>
<evidence type="ECO:0000259" key="7">
    <source>
        <dbReference type="Pfam" id="PF00482"/>
    </source>
</evidence>
<dbReference type="InterPro" id="IPR042094">
    <property type="entry name" value="T2SS_GspF_sf"/>
</dbReference>
<dbReference type="eggNOG" id="COG2064">
    <property type="taxonomic scope" value="Bacteria"/>
</dbReference>
<dbReference type="EMBL" id="APHR01000065">
    <property type="protein sequence ID" value="EMR12222.1"/>
    <property type="molecule type" value="Genomic_DNA"/>
</dbReference>
<reference evidence="8 9" key="1">
    <citation type="journal article" date="2013" name="Genome Announc.">
        <title>Draft Genome Sequence of Methylophaga lonarensis MPLT, a Haloalkaliphilic (Non-Methane-Utilizing) Methylotroph.</title>
        <authorList>
            <person name="Shetty S.A."/>
            <person name="Marathe N.P."/>
            <person name="Munot H."/>
            <person name="Antony C.P."/>
            <person name="Dhotre D.P."/>
            <person name="Murrell J.C."/>
            <person name="Shouche Y.S."/>
        </authorList>
    </citation>
    <scope>NUCLEOTIDE SEQUENCE [LARGE SCALE GENOMIC DNA]</scope>
    <source>
        <strain evidence="8 9">MPL</strain>
    </source>
</reference>
<accession>M7NYA2</accession>
<sequence length="303" mass="34021">MLLITVLLLSVILLLAAEWRSRSADIASQRRFYELLEQKSLDTEEDKSWARMVVRRMGHSKIGRSLPKLEDQEAILLLKQAGWYSLTGRTVYMLAGRMLPLIFTAILLFILLFSQATLVMEDWAKLFIAAGIGYLLPKQVLRRKARLRRSQLAREMPTAIHLLRMLFEAGLSTEHALRVLYQEGTVLTPELSRELNMVLRQIDAGLEPANALAEMAAPLEVNELSDTVAILKQVSLHGGNIRDTLIKFGQLIEERQLSALREYVNTLSGKMSVVMMVFLFPALLIFLAGPGFMALAKGLMGVS</sequence>
<evidence type="ECO:0000313" key="8">
    <source>
        <dbReference type="EMBL" id="EMR12222.1"/>
    </source>
</evidence>
<evidence type="ECO:0000256" key="6">
    <source>
        <dbReference type="SAM" id="Phobius"/>
    </source>
</evidence>
<dbReference type="Proteomes" id="UP000012019">
    <property type="component" value="Unassembled WGS sequence"/>
</dbReference>
<keyword evidence="3 6" id="KW-0812">Transmembrane</keyword>
<evidence type="ECO:0000256" key="1">
    <source>
        <dbReference type="ARBA" id="ARBA00004651"/>
    </source>
</evidence>
<feature type="transmembrane region" description="Helical" evidence="6">
    <location>
        <begin position="123"/>
        <end position="141"/>
    </location>
</feature>
<keyword evidence="9" id="KW-1185">Reference proteome</keyword>